<comment type="caution">
    <text evidence="2">The sequence shown here is derived from an EMBL/GenBank/DDBJ whole genome shotgun (WGS) entry which is preliminary data.</text>
</comment>
<reference evidence="2 3" key="1">
    <citation type="submission" date="2019-12" db="EMBL/GenBank/DDBJ databases">
        <title>Enteriobacteria Tanzani isolates_8377-8380.</title>
        <authorList>
            <person name="Subbiah M."/>
            <person name="Call D."/>
        </authorList>
    </citation>
    <scope>NUCLEOTIDE SEQUENCE [LARGE SCALE GENOMIC DNA]</scope>
    <source>
        <strain evidence="2 3">8378wB3</strain>
    </source>
</reference>
<evidence type="ECO:0000313" key="3">
    <source>
        <dbReference type="Proteomes" id="UP000441160"/>
    </source>
</evidence>
<dbReference type="EMBL" id="WTRX01000001">
    <property type="protein sequence ID" value="MWU29381.1"/>
    <property type="molecule type" value="Genomic_DNA"/>
</dbReference>
<gene>
    <name evidence="2" type="ORF">GP944_01045</name>
</gene>
<evidence type="ECO:0000259" key="1">
    <source>
        <dbReference type="Pfam" id="PF13274"/>
    </source>
</evidence>
<accession>A0AAW9WV59</accession>
<organism evidence="2 3">
    <name type="scientific">Escherichia coli</name>
    <dbReference type="NCBI Taxonomy" id="562"/>
    <lineage>
        <taxon>Bacteria</taxon>
        <taxon>Pseudomonadati</taxon>
        <taxon>Pseudomonadota</taxon>
        <taxon>Gammaproteobacteria</taxon>
        <taxon>Enterobacterales</taxon>
        <taxon>Enterobacteriaceae</taxon>
        <taxon>Escherichia</taxon>
    </lineage>
</organism>
<dbReference type="RefSeq" id="WP_160458582.1">
    <property type="nucleotide sequence ID" value="NZ_WTRX01000001.1"/>
</dbReference>
<evidence type="ECO:0000313" key="2">
    <source>
        <dbReference type="EMBL" id="MWU29381.1"/>
    </source>
</evidence>
<dbReference type="InterPro" id="IPR025272">
    <property type="entry name" value="SocA_Panacea"/>
</dbReference>
<dbReference type="Pfam" id="PF13274">
    <property type="entry name" value="SocA_Panacea"/>
    <property type="match status" value="1"/>
</dbReference>
<protein>
    <submittedName>
        <fullName evidence="2">DUF4065 domain-containing protein</fullName>
    </submittedName>
</protein>
<proteinExistence type="predicted"/>
<sequence>MFCEERVAQMAAYLLSKGGGRMPYLKLMKLMYLSDRESMDRFGEPITGDRMVAMPHGPVLSRSLDLMNGTETGEEGWKNWISDADNYELKLLCDSLSRDDLDELSEAEISILDAVYASFGKMSKWEIRDYTHSKCPEWTDPRGGAFTINPENVFRALGKPEELVRHLSDRMREFSELDSIAYGLK</sequence>
<feature type="domain" description="Antitoxin SocA-like Panacea" evidence="1">
    <location>
        <begin position="27"/>
        <end position="138"/>
    </location>
</feature>
<name>A0AAW9WV59_ECOLX</name>
<dbReference type="AlphaFoldDB" id="A0AAW9WV59"/>
<dbReference type="Proteomes" id="UP000441160">
    <property type="component" value="Unassembled WGS sequence"/>
</dbReference>